<reference evidence="2" key="2">
    <citation type="submission" date="2023-05" db="EMBL/GenBank/DDBJ databases">
        <authorList>
            <consortium name="Lawrence Berkeley National Laboratory"/>
            <person name="Steindorff A."/>
            <person name="Hensen N."/>
            <person name="Bonometti L."/>
            <person name="Westerberg I."/>
            <person name="Brannstrom I.O."/>
            <person name="Guillou S."/>
            <person name="Cros-Aarteil S."/>
            <person name="Calhoun S."/>
            <person name="Haridas S."/>
            <person name="Kuo A."/>
            <person name="Mondo S."/>
            <person name="Pangilinan J."/>
            <person name="Riley R."/>
            <person name="Labutti K."/>
            <person name="Andreopoulos B."/>
            <person name="Lipzen A."/>
            <person name="Chen C."/>
            <person name="Yanf M."/>
            <person name="Daum C."/>
            <person name="Ng V."/>
            <person name="Clum A."/>
            <person name="Ohm R."/>
            <person name="Martin F."/>
            <person name="Silar P."/>
            <person name="Natvig D."/>
            <person name="Lalanne C."/>
            <person name="Gautier V."/>
            <person name="Ament-Velasquez S.L."/>
            <person name="Kruys A."/>
            <person name="Hutchinson M.I."/>
            <person name="Powell A.J."/>
            <person name="Barry K."/>
            <person name="Miller A.N."/>
            <person name="Grigoriev I.V."/>
            <person name="Debuchy R."/>
            <person name="Gladieux P."/>
            <person name="Thoren M.H."/>
            <person name="Johannesson H."/>
        </authorList>
    </citation>
    <scope>NUCLEOTIDE SEQUENCE</scope>
    <source>
        <strain evidence="2">CBS 508.74</strain>
    </source>
</reference>
<keyword evidence="3" id="KW-1185">Reference proteome</keyword>
<feature type="region of interest" description="Disordered" evidence="1">
    <location>
        <begin position="24"/>
        <end position="55"/>
    </location>
</feature>
<protein>
    <submittedName>
        <fullName evidence="2">Uncharacterized protein</fullName>
    </submittedName>
</protein>
<name>A0AAN6QHS5_9PEZI</name>
<reference evidence="2" key="1">
    <citation type="journal article" date="2023" name="Mol. Phylogenet. Evol.">
        <title>Genome-scale phylogeny and comparative genomics of the fungal order Sordariales.</title>
        <authorList>
            <person name="Hensen N."/>
            <person name="Bonometti L."/>
            <person name="Westerberg I."/>
            <person name="Brannstrom I.O."/>
            <person name="Guillou S."/>
            <person name="Cros-Aarteil S."/>
            <person name="Calhoun S."/>
            <person name="Haridas S."/>
            <person name="Kuo A."/>
            <person name="Mondo S."/>
            <person name="Pangilinan J."/>
            <person name="Riley R."/>
            <person name="LaButti K."/>
            <person name="Andreopoulos B."/>
            <person name="Lipzen A."/>
            <person name="Chen C."/>
            <person name="Yan M."/>
            <person name="Daum C."/>
            <person name="Ng V."/>
            <person name="Clum A."/>
            <person name="Steindorff A."/>
            <person name="Ohm R.A."/>
            <person name="Martin F."/>
            <person name="Silar P."/>
            <person name="Natvig D.O."/>
            <person name="Lalanne C."/>
            <person name="Gautier V."/>
            <person name="Ament-Velasquez S.L."/>
            <person name="Kruys A."/>
            <person name="Hutchinson M.I."/>
            <person name="Powell A.J."/>
            <person name="Barry K."/>
            <person name="Miller A.N."/>
            <person name="Grigoriev I.V."/>
            <person name="Debuchy R."/>
            <person name="Gladieux P."/>
            <person name="Hiltunen Thoren M."/>
            <person name="Johannesson H."/>
        </authorList>
    </citation>
    <scope>NUCLEOTIDE SEQUENCE</scope>
    <source>
        <strain evidence="2">CBS 508.74</strain>
    </source>
</reference>
<evidence type="ECO:0000313" key="3">
    <source>
        <dbReference type="Proteomes" id="UP001302812"/>
    </source>
</evidence>
<dbReference type="Proteomes" id="UP001302812">
    <property type="component" value="Unassembled WGS sequence"/>
</dbReference>
<gene>
    <name evidence="2" type="ORF">N656DRAFT_802561</name>
</gene>
<organism evidence="2 3">
    <name type="scientific">Canariomyces notabilis</name>
    <dbReference type="NCBI Taxonomy" id="2074819"/>
    <lineage>
        <taxon>Eukaryota</taxon>
        <taxon>Fungi</taxon>
        <taxon>Dikarya</taxon>
        <taxon>Ascomycota</taxon>
        <taxon>Pezizomycotina</taxon>
        <taxon>Sordariomycetes</taxon>
        <taxon>Sordariomycetidae</taxon>
        <taxon>Sordariales</taxon>
        <taxon>Chaetomiaceae</taxon>
        <taxon>Canariomyces</taxon>
    </lineage>
</organism>
<proteinExistence type="predicted"/>
<dbReference type="EMBL" id="MU853371">
    <property type="protein sequence ID" value="KAK4107656.1"/>
    <property type="molecule type" value="Genomic_DNA"/>
</dbReference>
<dbReference type="RefSeq" id="XP_064665226.1">
    <property type="nucleotide sequence ID" value="XM_064818257.1"/>
</dbReference>
<evidence type="ECO:0000313" key="2">
    <source>
        <dbReference type="EMBL" id="KAK4107656.1"/>
    </source>
</evidence>
<accession>A0AAN6QHS5</accession>
<comment type="caution">
    <text evidence="2">The sequence shown here is derived from an EMBL/GenBank/DDBJ whole genome shotgun (WGS) entry which is preliminary data.</text>
</comment>
<dbReference type="AlphaFoldDB" id="A0AAN6QHS5"/>
<dbReference type="GeneID" id="89942382"/>
<sequence length="55" mass="6172">MDKRRVVAEAALLPQILRLEDPGPQGLHSRIQSTCPPKKGQYWIPGPLVDRRGPE</sequence>
<evidence type="ECO:0000256" key="1">
    <source>
        <dbReference type="SAM" id="MobiDB-lite"/>
    </source>
</evidence>